<dbReference type="EMBL" id="MWQN01000001">
    <property type="protein sequence ID" value="OPC79896.1"/>
    <property type="molecule type" value="Genomic_DNA"/>
</dbReference>
<dbReference type="Gene3D" id="1.10.287.990">
    <property type="entry name" value="Fe,Mn superoxide dismutase (SOD) domain"/>
    <property type="match status" value="1"/>
</dbReference>
<dbReference type="SUPFAM" id="SSF54719">
    <property type="entry name" value="Fe,Mn superoxide dismutase (SOD), C-terminal domain"/>
    <property type="match status" value="1"/>
</dbReference>
<dbReference type="InterPro" id="IPR036314">
    <property type="entry name" value="SOD_C_sf"/>
</dbReference>
<evidence type="ECO:0000256" key="2">
    <source>
        <dbReference type="ARBA" id="ARBA00012682"/>
    </source>
</evidence>
<evidence type="ECO:0000259" key="7">
    <source>
        <dbReference type="Pfam" id="PF00081"/>
    </source>
</evidence>
<dbReference type="Pfam" id="PF02777">
    <property type="entry name" value="Sod_Fe_C"/>
    <property type="match status" value="1"/>
</dbReference>
<keyword evidence="3 5" id="KW-0479">Metal-binding</keyword>
<feature type="binding site" evidence="5">
    <location>
        <position position="30"/>
    </location>
    <ligand>
        <name>Mn(2+)</name>
        <dbReference type="ChEBI" id="CHEBI:29035"/>
    </ligand>
</feature>
<evidence type="ECO:0000256" key="1">
    <source>
        <dbReference type="ARBA" id="ARBA00008714"/>
    </source>
</evidence>
<accession>A0A1T3NSX8</accession>
<dbReference type="FunFam" id="1.10.287.990:FF:000001">
    <property type="entry name" value="Superoxide dismutase"/>
    <property type="match status" value="1"/>
</dbReference>
<dbReference type="InterPro" id="IPR019833">
    <property type="entry name" value="Mn/Fe_SOD_BS"/>
</dbReference>
<evidence type="ECO:0000259" key="8">
    <source>
        <dbReference type="Pfam" id="PF02777"/>
    </source>
</evidence>
<dbReference type="InterPro" id="IPR001189">
    <property type="entry name" value="Mn/Fe_SOD"/>
</dbReference>
<dbReference type="Gene3D" id="3.55.40.20">
    <property type="entry name" value="Iron/manganese superoxide dismutase, C-terminal domain"/>
    <property type="match status" value="1"/>
</dbReference>
<comment type="caution">
    <text evidence="9">The sequence shown here is derived from an EMBL/GenBank/DDBJ whole genome shotgun (WGS) entry which is preliminary data.</text>
</comment>
<dbReference type="EC" id="1.15.1.1" evidence="2 6"/>
<evidence type="ECO:0000256" key="4">
    <source>
        <dbReference type="ARBA" id="ARBA00023002"/>
    </source>
</evidence>
<dbReference type="SUPFAM" id="SSF46609">
    <property type="entry name" value="Fe,Mn superoxide dismutase (SOD), N-terminal domain"/>
    <property type="match status" value="1"/>
</dbReference>
<evidence type="ECO:0000313" key="9">
    <source>
        <dbReference type="EMBL" id="OPC79896.1"/>
    </source>
</evidence>
<feature type="binding site" evidence="5">
    <location>
        <position position="166"/>
    </location>
    <ligand>
        <name>Mn(2+)</name>
        <dbReference type="ChEBI" id="CHEBI:29035"/>
    </ligand>
</feature>
<dbReference type="STRING" id="159449.B4N89_02115"/>
<reference evidence="9 10" key="1">
    <citation type="submission" date="2017-03" db="EMBL/GenBank/DDBJ databases">
        <title>Draft genome sequence of Streptomyces scabrisporus NF3, endophyte isolated from Amphipterygium adstringens.</title>
        <authorList>
            <person name="Vazquez M."/>
            <person name="Ceapa C.D."/>
            <person name="Rodriguez Luna D."/>
            <person name="Sanchez Esquivel S."/>
        </authorList>
    </citation>
    <scope>NUCLEOTIDE SEQUENCE [LARGE SCALE GENOMIC DNA]</scope>
    <source>
        <strain evidence="9 10">NF3</strain>
    </source>
</reference>
<dbReference type="GO" id="GO:0046872">
    <property type="term" value="F:metal ion binding"/>
    <property type="evidence" value="ECO:0007669"/>
    <property type="project" value="UniProtKB-KW"/>
</dbReference>
<evidence type="ECO:0000256" key="3">
    <source>
        <dbReference type="ARBA" id="ARBA00022723"/>
    </source>
</evidence>
<comment type="catalytic activity">
    <reaction evidence="6">
        <text>2 superoxide + 2 H(+) = H2O2 + O2</text>
        <dbReference type="Rhea" id="RHEA:20696"/>
        <dbReference type="ChEBI" id="CHEBI:15378"/>
        <dbReference type="ChEBI" id="CHEBI:15379"/>
        <dbReference type="ChEBI" id="CHEBI:16240"/>
        <dbReference type="ChEBI" id="CHEBI:18421"/>
        <dbReference type="EC" id="1.15.1.1"/>
    </reaction>
</comment>
<dbReference type="InterPro" id="IPR019831">
    <property type="entry name" value="Mn/Fe_SOD_N"/>
</dbReference>
<dbReference type="InterPro" id="IPR019832">
    <property type="entry name" value="Mn/Fe_SOD_C"/>
</dbReference>
<protein>
    <recommendedName>
        <fullName evidence="2 6">Superoxide dismutase</fullName>
        <ecNumber evidence="2 6">1.15.1.1</ecNumber>
    </recommendedName>
</protein>
<evidence type="ECO:0000256" key="5">
    <source>
        <dbReference type="PIRSR" id="PIRSR000349-1"/>
    </source>
</evidence>
<organism evidence="9 10">
    <name type="scientific">Embleya scabrispora</name>
    <dbReference type="NCBI Taxonomy" id="159449"/>
    <lineage>
        <taxon>Bacteria</taxon>
        <taxon>Bacillati</taxon>
        <taxon>Actinomycetota</taxon>
        <taxon>Actinomycetes</taxon>
        <taxon>Kitasatosporales</taxon>
        <taxon>Streptomycetaceae</taxon>
        <taxon>Embleya</taxon>
    </lineage>
</organism>
<dbReference type="RefSeq" id="WP_078974164.1">
    <property type="nucleotide sequence ID" value="NZ_MWQN01000001.1"/>
</dbReference>
<evidence type="ECO:0000313" key="10">
    <source>
        <dbReference type="Proteomes" id="UP000190037"/>
    </source>
</evidence>
<feature type="domain" description="Manganese/iron superoxide dismutase C-terminal" evidence="8">
    <location>
        <begin position="93"/>
        <end position="195"/>
    </location>
</feature>
<gene>
    <name evidence="9" type="ORF">B4N89_02115</name>
</gene>
<dbReference type="FunFam" id="3.55.40.20:FF:000004">
    <property type="entry name" value="Superoxide dismutase [Fe]"/>
    <property type="match status" value="1"/>
</dbReference>
<keyword evidence="4 6" id="KW-0560">Oxidoreductase</keyword>
<dbReference type="Proteomes" id="UP000190037">
    <property type="component" value="Unassembled WGS sequence"/>
</dbReference>
<comment type="function">
    <text evidence="6">Destroys radicals which are normally produced within the cells and which are toxic to biological systems.</text>
</comment>
<dbReference type="PROSITE" id="PS00088">
    <property type="entry name" value="SOD_MN"/>
    <property type="match status" value="1"/>
</dbReference>
<dbReference type="eggNOG" id="COG0605">
    <property type="taxonomic scope" value="Bacteria"/>
</dbReference>
<dbReference type="Pfam" id="PF00081">
    <property type="entry name" value="Sod_Fe_N"/>
    <property type="match status" value="1"/>
</dbReference>
<name>A0A1T3NSX8_9ACTN</name>
<dbReference type="PRINTS" id="PR01703">
    <property type="entry name" value="MNSODISMTASE"/>
</dbReference>
<dbReference type="PANTHER" id="PTHR11404">
    <property type="entry name" value="SUPEROXIDE DISMUTASE 2"/>
    <property type="match status" value="1"/>
</dbReference>
<dbReference type="AlphaFoldDB" id="A0A1T3NSX8"/>
<evidence type="ECO:0000256" key="6">
    <source>
        <dbReference type="RuleBase" id="RU000414"/>
    </source>
</evidence>
<feature type="binding site" evidence="5">
    <location>
        <position position="162"/>
    </location>
    <ligand>
        <name>Mn(2+)</name>
        <dbReference type="ChEBI" id="CHEBI:29035"/>
    </ligand>
</feature>
<proteinExistence type="inferred from homology"/>
<dbReference type="PIRSF" id="PIRSF000349">
    <property type="entry name" value="SODismutase"/>
    <property type="match status" value="1"/>
</dbReference>
<dbReference type="OrthoDB" id="9803125at2"/>
<dbReference type="GO" id="GO:0004784">
    <property type="term" value="F:superoxide dismutase activity"/>
    <property type="evidence" value="ECO:0007669"/>
    <property type="project" value="UniProtKB-EC"/>
</dbReference>
<dbReference type="InterPro" id="IPR050265">
    <property type="entry name" value="Fe/Mn_Superoxide_Dismutase"/>
</dbReference>
<keyword evidence="10" id="KW-1185">Reference proteome</keyword>
<feature type="binding site" evidence="5">
    <location>
        <position position="78"/>
    </location>
    <ligand>
        <name>Mn(2+)</name>
        <dbReference type="ChEBI" id="CHEBI:29035"/>
    </ligand>
</feature>
<dbReference type="InterPro" id="IPR036324">
    <property type="entry name" value="Mn/Fe_SOD_N_sf"/>
</dbReference>
<feature type="domain" description="Manganese/iron superoxide dismutase N-terminal" evidence="7">
    <location>
        <begin position="6"/>
        <end position="85"/>
    </location>
</feature>
<comment type="similarity">
    <text evidence="1 6">Belongs to the iron/manganese superoxide dismutase family.</text>
</comment>
<sequence length="202" mass="22255">MADKVYTLPDLTYDYAALEPHISGAIMELHHDKHHAAYVAGANTALEQLADARDKEAYGTISKLEKDLAFHVSGHVLHSLFWTNLGPTGNGEPTGDLAEQIGVDFGGFEQFRAHMTQTAMTVQGSGWSVAAWEPLSQRIVVTQVYDHQGNIPQGTVPLLAIDAWEHAFYLQYKNVKADFFKAVWNVFNWDDVAARLSAAKGA</sequence>
<dbReference type="PANTHER" id="PTHR11404:SF6">
    <property type="entry name" value="SUPEROXIDE DISMUTASE [MN], MITOCHONDRIAL"/>
    <property type="match status" value="1"/>
</dbReference>